<dbReference type="EMBL" id="JAPWIE010000003">
    <property type="protein sequence ID" value="MCZ4550506.1"/>
    <property type="molecule type" value="Genomic_DNA"/>
</dbReference>
<proteinExistence type="predicted"/>
<organism evidence="1 2">
    <name type="scientific">Gordonia rubripertincta</name>
    <name type="common">Rhodococcus corallinus</name>
    <dbReference type="NCBI Taxonomy" id="36822"/>
    <lineage>
        <taxon>Bacteria</taxon>
        <taxon>Bacillati</taxon>
        <taxon>Actinomycetota</taxon>
        <taxon>Actinomycetes</taxon>
        <taxon>Mycobacteriales</taxon>
        <taxon>Gordoniaceae</taxon>
        <taxon>Gordonia</taxon>
    </lineage>
</organism>
<evidence type="ECO:0000313" key="1">
    <source>
        <dbReference type="EMBL" id="MCZ4550506.1"/>
    </source>
</evidence>
<dbReference type="RefSeq" id="WP_301571104.1">
    <property type="nucleotide sequence ID" value="NZ_JAPWIE010000003.1"/>
</dbReference>
<gene>
    <name evidence="1" type="ORF">O4213_10985</name>
</gene>
<comment type="caution">
    <text evidence="1">The sequence shown here is derived from an EMBL/GenBank/DDBJ whole genome shotgun (WGS) entry which is preliminary data.</text>
</comment>
<accession>A0ABT4MU23</accession>
<dbReference type="Proteomes" id="UP001067235">
    <property type="component" value="Unassembled WGS sequence"/>
</dbReference>
<reference evidence="1" key="1">
    <citation type="submission" date="2022-12" db="EMBL/GenBank/DDBJ databases">
        <authorList>
            <person name="Krivoruchko A.V."/>
            <person name="Elkin A."/>
        </authorList>
    </citation>
    <scope>NUCLEOTIDE SEQUENCE</scope>
    <source>
        <strain evidence="1">IEGM 1388</strain>
    </source>
</reference>
<keyword evidence="2" id="KW-1185">Reference proteome</keyword>
<protein>
    <submittedName>
        <fullName evidence="1">Uncharacterized protein</fullName>
    </submittedName>
</protein>
<sequence length="66" mass="6907">MMRYQLRHIRTLPDCCSLAAVVNIIGRTGKATNPLVTDLTADTFGAAGATASGSVDHLPVIWIPAG</sequence>
<name>A0ABT4MU23_GORRU</name>
<evidence type="ECO:0000313" key="2">
    <source>
        <dbReference type="Proteomes" id="UP001067235"/>
    </source>
</evidence>